<keyword evidence="3" id="KW-1185">Reference proteome</keyword>
<proteinExistence type="predicted"/>
<name>S0FBW1_9BACT</name>
<feature type="transmembrane region" description="Helical" evidence="1">
    <location>
        <begin position="117"/>
        <end position="139"/>
    </location>
</feature>
<keyword evidence="1" id="KW-0472">Membrane</keyword>
<dbReference type="EMBL" id="ACBW01000105">
    <property type="protein sequence ID" value="EEF75946.1"/>
    <property type="molecule type" value="Genomic_DNA"/>
</dbReference>
<gene>
    <name evidence="2" type="ORF">BACCOPRO_01440</name>
</gene>
<keyword evidence="1" id="KW-0812">Transmembrane</keyword>
<comment type="caution">
    <text evidence="2">The sequence shown here is derived from an EMBL/GenBank/DDBJ whole genome shotgun (WGS) entry which is preliminary data.</text>
</comment>
<protein>
    <submittedName>
        <fullName evidence="2">Uncharacterized protein</fullName>
    </submittedName>
</protein>
<feature type="transmembrane region" description="Helical" evidence="1">
    <location>
        <begin position="39"/>
        <end position="60"/>
    </location>
</feature>
<sequence>MLYSDKVIKDTDMNIWKYIYIRFFKIRRRIIGRDGADEFAAMLFVASFDVLLFFGIMILTDKLVDKILSTKYEPFFFAFYILGMFTIGWFRNRSMCKDGAFERIKKEVENEPKKLKWGLLSILYMIFVVLFFLFSCYIGKYGFNL</sequence>
<accession>S0FBW1</accession>
<dbReference type="Proteomes" id="UP000014073">
    <property type="component" value="Unassembled WGS sequence"/>
</dbReference>
<reference evidence="2 3" key="1">
    <citation type="submission" date="2008-12" db="EMBL/GenBank/DDBJ databases">
        <authorList>
            <person name="Fulton L."/>
            <person name="Clifton S."/>
            <person name="Fulton B."/>
            <person name="Xu J."/>
            <person name="Minx P."/>
            <person name="Pepin K.H."/>
            <person name="Johnson M."/>
            <person name="Bhonagiri V."/>
            <person name="Nash W.E."/>
            <person name="Mardis E.R."/>
            <person name="Wilson R.K."/>
        </authorList>
    </citation>
    <scope>NUCLEOTIDE SEQUENCE [LARGE SCALE GENOMIC DNA]</scope>
    <source>
        <strain evidence="2 3">DSM 18228</strain>
    </source>
</reference>
<feature type="transmembrane region" description="Helical" evidence="1">
    <location>
        <begin position="72"/>
        <end position="90"/>
    </location>
</feature>
<dbReference type="STRING" id="547042.BACCOPRO_01440"/>
<organism evidence="2 3">
    <name type="scientific">Phocaeicola coprophilus DSM 18228 = JCM 13818</name>
    <dbReference type="NCBI Taxonomy" id="547042"/>
    <lineage>
        <taxon>Bacteria</taxon>
        <taxon>Pseudomonadati</taxon>
        <taxon>Bacteroidota</taxon>
        <taxon>Bacteroidia</taxon>
        <taxon>Bacteroidales</taxon>
        <taxon>Bacteroidaceae</taxon>
        <taxon>Phocaeicola</taxon>
    </lineage>
</organism>
<evidence type="ECO:0000313" key="2">
    <source>
        <dbReference type="EMBL" id="EEF75946.1"/>
    </source>
</evidence>
<dbReference type="AlphaFoldDB" id="S0FBW1"/>
<dbReference type="HOGENOM" id="CLU_1782978_0_0_10"/>
<evidence type="ECO:0000256" key="1">
    <source>
        <dbReference type="SAM" id="Phobius"/>
    </source>
</evidence>
<evidence type="ECO:0000313" key="3">
    <source>
        <dbReference type="Proteomes" id="UP000014073"/>
    </source>
</evidence>
<keyword evidence="1" id="KW-1133">Transmembrane helix</keyword>